<evidence type="ECO:0000313" key="2">
    <source>
        <dbReference type="Proteomes" id="UP000237947"/>
    </source>
</evidence>
<dbReference type="KEGG" id="fsa:C5Q98_06330"/>
<organism evidence="1 2">
    <name type="scientific">Fastidiosipila sanguinis</name>
    <dbReference type="NCBI Taxonomy" id="236753"/>
    <lineage>
        <taxon>Bacteria</taxon>
        <taxon>Bacillati</taxon>
        <taxon>Bacillota</taxon>
        <taxon>Clostridia</taxon>
        <taxon>Eubacteriales</taxon>
        <taxon>Oscillospiraceae</taxon>
        <taxon>Fastidiosipila</taxon>
    </lineage>
</organism>
<reference evidence="2" key="1">
    <citation type="submission" date="2018-02" db="EMBL/GenBank/DDBJ databases">
        <authorList>
            <person name="Holder M.E."/>
            <person name="Ajami N.J."/>
            <person name="Petrosino J.F."/>
        </authorList>
    </citation>
    <scope>NUCLEOTIDE SEQUENCE [LARGE SCALE GENOMIC DNA]</scope>
    <source>
        <strain evidence="2">CCUG 47711</strain>
    </source>
</reference>
<dbReference type="Gene3D" id="1.10.260.40">
    <property type="entry name" value="lambda repressor-like DNA-binding domains"/>
    <property type="match status" value="1"/>
</dbReference>
<dbReference type="GO" id="GO:0003677">
    <property type="term" value="F:DNA binding"/>
    <property type="evidence" value="ECO:0007669"/>
    <property type="project" value="InterPro"/>
</dbReference>
<dbReference type="InterPro" id="IPR010982">
    <property type="entry name" value="Lambda_DNA-bd_dom_sf"/>
</dbReference>
<proteinExistence type="predicted"/>
<protein>
    <recommendedName>
        <fullName evidence="3">HTH cro/C1-type domain-containing protein</fullName>
    </recommendedName>
</protein>
<accession>A0A2S0KP88</accession>
<dbReference type="OrthoDB" id="4775426at2"/>
<dbReference type="Proteomes" id="UP000237947">
    <property type="component" value="Chromosome"/>
</dbReference>
<dbReference type="EMBL" id="CP027226">
    <property type="protein sequence ID" value="AVM42850.1"/>
    <property type="molecule type" value="Genomic_DNA"/>
</dbReference>
<dbReference type="RefSeq" id="WP_106012799.1">
    <property type="nucleotide sequence ID" value="NZ_CP027226.1"/>
</dbReference>
<keyword evidence="2" id="KW-1185">Reference proteome</keyword>
<sequence>MRKLDYTKFRKRMQEQHVQQKDLARILGISEVTVSNRLRQNLPFSLNEITLIKFYFDMTTKEVIRELTEWDIEEEKPRTDEEVMRDLYQMITRNNRKEAETW</sequence>
<evidence type="ECO:0000313" key="1">
    <source>
        <dbReference type="EMBL" id="AVM42850.1"/>
    </source>
</evidence>
<evidence type="ECO:0008006" key="3">
    <source>
        <dbReference type="Google" id="ProtNLM"/>
    </source>
</evidence>
<dbReference type="AlphaFoldDB" id="A0A2S0KP88"/>
<name>A0A2S0KP88_9FIRM</name>
<dbReference type="SUPFAM" id="SSF47413">
    <property type="entry name" value="lambda repressor-like DNA-binding domains"/>
    <property type="match status" value="1"/>
</dbReference>
<gene>
    <name evidence="1" type="ORF">C5Q98_06330</name>
</gene>